<dbReference type="PANTHER" id="PTHR22600:SF57">
    <property type="entry name" value="BETA-N-ACETYLHEXOSAMINIDASE"/>
    <property type="match status" value="1"/>
</dbReference>
<feature type="domain" description="Beta-hexosaminidase bacterial type N-terminal" evidence="8">
    <location>
        <begin position="27"/>
        <end position="139"/>
    </location>
</feature>
<dbReference type="Gene3D" id="3.30.379.10">
    <property type="entry name" value="Chitobiase/beta-hexosaminidase domain 2-like"/>
    <property type="match status" value="1"/>
</dbReference>
<comment type="similarity">
    <text evidence="2">Belongs to the glycosyl hydrolase 20 family.</text>
</comment>
<evidence type="ECO:0000256" key="4">
    <source>
        <dbReference type="ARBA" id="ARBA00022801"/>
    </source>
</evidence>
<dbReference type="Gene3D" id="3.20.20.80">
    <property type="entry name" value="Glycosidases"/>
    <property type="match status" value="1"/>
</dbReference>
<protein>
    <recommendedName>
        <fullName evidence="3">beta-N-acetylhexosaminidase</fullName>
        <ecNumber evidence="3">3.2.1.52</ecNumber>
    </recommendedName>
</protein>
<evidence type="ECO:0000256" key="2">
    <source>
        <dbReference type="ARBA" id="ARBA00006285"/>
    </source>
</evidence>
<accession>A0ABW4IDU0</accession>
<dbReference type="SUPFAM" id="SSF55545">
    <property type="entry name" value="beta-N-acetylhexosaminidase-like domain"/>
    <property type="match status" value="1"/>
</dbReference>
<dbReference type="RefSeq" id="WP_379663285.1">
    <property type="nucleotide sequence ID" value="NZ_JBHUDG010000020.1"/>
</dbReference>
<feature type="domain" description="Glycoside hydrolase family 20 catalytic" evidence="7">
    <location>
        <begin position="142"/>
        <end position="490"/>
    </location>
</feature>
<dbReference type="InterPro" id="IPR015883">
    <property type="entry name" value="Glyco_hydro_20_cat"/>
</dbReference>
<dbReference type="SUPFAM" id="SSF51445">
    <property type="entry name" value="(Trans)glycosidases"/>
    <property type="match status" value="1"/>
</dbReference>
<evidence type="ECO:0000256" key="3">
    <source>
        <dbReference type="ARBA" id="ARBA00012663"/>
    </source>
</evidence>
<dbReference type="EC" id="3.2.1.52" evidence="3"/>
<keyword evidence="5" id="KW-0326">Glycosidase</keyword>
<evidence type="ECO:0000256" key="1">
    <source>
        <dbReference type="ARBA" id="ARBA00001231"/>
    </source>
</evidence>
<comment type="catalytic activity">
    <reaction evidence="1">
        <text>Hydrolysis of terminal non-reducing N-acetyl-D-hexosamine residues in N-acetyl-beta-D-hexosaminides.</text>
        <dbReference type="EC" id="3.2.1.52"/>
    </reaction>
</comment>
<dbReference type="Pfam" id="PF02838">
    <property type="entry name" value="Glyco_hydro_20b"/>
    <property type="match status" value="1"/>
</dbReference>
<keyword evidence="6" id="KW-0732">Signal</keyword>
<evidence type="ECO:0000313" key="10">
    <source>
        <dbReference type="Proteomes" id="UP001597118"/>
    </source>
</evidence>
<dbReference type="Proteomes" id="UP001597118">
    <property type="component" value="Unassembled WGS sequence"/>
</dbReference>
<dbReference type="PRINTS" id="PR00738">
    <property type="entry name" value="GLHYDRLASE20"/>
</dbReference>
<evidence type="ECO:0000313" key="9">
    <source>
        <dbReference type="EMBL" id="MFD1630913.1"/>
    </source>
</evidence>
<evidence type="ECO:0000259" key="8">
    <source>
        <dbReference type="Pfam" id="PF02838"/>
    </source>
</evidence>
<dbReference type="InterPro" id="IPR015882">
    <property type="entry name" value="HEX_bac_N"/>
</dbReference>
<dbReference type="EMBL" id="JBHUDG010000020">
    <property type="protein sequence ID" value="MFD1630913.1"/>
    <property type="molecule type" value="Genomic_DNA"/>
</dbReference>
<comment type="caution">
    <text evidence="9">The sequence shown here is derived from an EMBL/GenBank/DDBJ whole genome shotgun (WGS) entry which is preliminary data.</text>
</comment>
<dbReference type="InterPro" id="IPR025705">
    <property type="entry name" value="Beta_hexosaminidase_sua/sub"/>
</dbReference>
<proteinExistence type="inferred from homology"/>
<keyword evidence="10" id="KW-1185">Reference proteome</keyword>
<dbReference type="InterPro" id="IPR029018">
    <property type="entry name" value="Hex-like_dom2"/>
</dbReference>
<organism evidence="9 10">
    <name type="scientific">Pseudopedobacter beijingensis</name>
    <dbReference type="NCBI Taxonomy" id="1207056"/>
    <lineage>
        <taxon>Bacteria</taxon>
        <taxon>Pseudomonadati</taxon>
        <taxon>Bacteroidota</taxon>
        <taxon>Sphingobacteriia</taxon>
        <taxon>Sphingobacteriales</taxon>
        <taxon>Sphingobacteriaceae</taxon>
        <taxon>Pseudopedobacter</taxon>
    </lineage>
</organism>
<dbReference type="CDD" id="cd06563">
    <property type="entry name" value="GH20_chitobiase-like"/>
    <property type="match status" value="1"/>
</dbReference>
<dbReference type="PANTHER" id="PTHR22600">
    <property type="entry name" value="BETA-HEXOSAMINIDASE"/>
    <property type="match status" value="1"/>
</dbReference>
<evidence type="ECO:0000259" key="7">
    <source>
        <dbReference type="Pfam" id="PF00728"/>
    </source>
</evidence>
<keyword evidence="4" id="KW-0378">Hydrolase</keyword>
<dbReference type="Pfam" id="PF00728">
    <property type="entry name" value="Glyco_hydro_20"/>
    <property type="match status" value="1"/>
</dbReference>
<evidence type="ECO:0000256" key="5">
    <source>
        <dbReference type="ARBA" id="ARBA00023295"/>
    </source>
</evidence>
<feature type="chain" id="PRO_5046715325" description="beta-N-acetylhexosaminidase" evidence="6">
    <location>
        <begin position="20"/>
        <end position="602"/>
    </location>
</feature>
<gene>
    <name evidence="9" type="ORF">ACFSAH_13570</name>
</gene>
<name>A0ABW4IDU0_9SPHI</name>
<sequence>MKKISVLIWLLLTSLTQLTAQNNTSLGIIPAPVKVIIGDGSYPLSSKIGVEFVGFNNTNSLAKFVGQLSFIDLQQRPGLKLILDKSLAIKEEGYLLSVKKDEISIRSTTERGVFYGLQSLLQIVNTNQSNIPFLEIEDYPRFAYRGMHLDVARHLFPVSFIKEYIDMLAYYKLNTFHWHLTEDQGWRIEIKKYPKLTTIGGFRDQTLIGYLRNNPKQYDNERYGGFYTQEEVKEVVAYAASKYITVVPEIEMPGHALAALSAYPELACGKNPTSFKAAYEWGVFDDVFCAGKEQTFKFLQDVLDEVLPLFPSEYIHIGGDECPKTKWKTCEFCQKRIQKEKLKDEHELQSYFIQRMEKYLNKKGRQIIGWDEILEGGLAPNATVMSWRGTKGGIAAAKLSHKVIMTPGPYLYFDKQESQSSEEPLTIGGHVPLSKVYAYNPVPDELTDDEKKYIIGVQANVWTEYLKTPEKVRYMVYPRIFALSEIAWTPLENKNWEEFSENRVATHLGNLDKKGAVYRVPEPIGAKDTTLLGENFELKYKIPVKGAAIYYTINGRIPYDFDSKYRDVIRVHVPKGEERILKSVVITSSGRRSVVMTTILKN</sequence>
<reference evidence="10" key="1">
    <citation type="journal article" date="2019" name="Int. J. Syst. Evol. Microbiol.">
        <title>The Global Catalogue of Microorganisms (GCM) 10K type strain sequencing project: providing services to taxonomists for standard genome sequencing and annotation.</title>
        <authorList>
            <consortium name="The Broad Institute Genomics Platform"/>
            <consortium name="The Broad Institute Genome Sequencing Center for Infectious Disease"/>
            <person name="Wu L."/>
            <person name="Ma J."/>
        </authorList>
    </citation>
    <scope>NUCLEOTIDE SEQUENCE [LARGE SCALE GENOMIC DNA]</scope>
    <source>
        <strain evidence="10">CCUG 53762</strain>
    </source>
</reference>
<feature type="signal peptide" evidence="6">
    <location>
        <begin position="1"/>
        <end position="19"/>
    </location>
</feature>
<evidence type="ECO:0000256" key="6">
    <source>
        <dbReference type="SAM" id="SignalP"/>
    </source>
</evidence>
<dbReference type="InterPro" id="IPR017853">
    <property type="entry name" value="GH"/>
</dbReference>